<organism evidence="1 2">
    <name type="scientific">Peronosclerospora sorghi</name>
    <dbReference type="NCBI Taxonomy" id="230839"/>
    <lineage>
        <taxon>Eukaryota</taxon>
        <taxon>Sar</taxon>
        <taxon>Stramenopiles</taxon>
        <taxon>Oomycota</taxon>
        <taxon>Peronosporomycetes</taxon>
        <taxon>Peronosporales</taxon>
        <taxon>Peronosporaceae</taxon>
        <taxon>Peronosclerospora</taxon>
    </lineage>
</organism>
<proteinExistence type="predicted"/>
<gene>
    <name evidence="1" type="ORF">PsorP6_018256</name>
</gene>
<protein>
    <submittedName>
        <fullName evidence="1">Uncharacterized protein</fullName>
    </submittedName>
</protein>
<evidence type="ECO:0000313" key="2">
    <source>
        <dbReference type="Proteomes" id="UP001163321"/>
    </source>
</evidence>
<reference evidence="1 2" key="1">
    <citation type="journal article" date="2022" name="bioRxiv">
        <title>The genome of the oomycete Peronosclerospora sorghi, a cosmopolitan pathogen of maize and sorghum, is inflated with dispersed pseudogenes.</title>
        <authorList>
            <person name="Fletcher K."/>
            <person name="Martin F."/>
            <person name="Isakeit T."/>
            <person name="Cavanaugh K."/>
            <person name="Magill C."/>
            <person name="Michelmore R."/>
        </authorList>
    </citation>
    <scope>NUCLEOTIDE SEQUENCE [LARGE SCALE GENOMIC DNA]</scope>
    <source>
        <strain evidence="1">P6</strain>
    </source>
</reference>
<accession>A0ACC0WE63</accession>
<evidence type="ECO:0000313" key="1">
    <source>
        <dbReference type="EMBL" id="KAI9916218.1"/>
    </source>
</evidence>
<dbReference type="Proteomes" id="UP001163321">
    <property type="component" value="Chromosome 2"/>
</dbReference>
<comment type="caution">
    <text evidence="1">The sequence shown here is derived from an EMBL/GenBank/DDBJ whole genome shotgun (WGS) entry which is preliminary data.</text>
</comment>
<sequence length="973" mass="110001">MENHQFYPSMGRRQSSNAKSDAAIDSSSPKQDSNNLPWGMEKTEMQPSSLAALTDDKLARFVLGHQKKTKFQKINIKQEREDREAKRRQADEEAAKIYATFVASFNDEDDSKGKTFVRSGFQDTVSSTQKSGDLYRLKTQKPSRSIGSTCTGKKILEMDKIMFEIKQKETNQMEHKEQQPRTTQKPKKREIDDFLEEMKERGPAPVSMEGVGTAKGSFDDGNPDTTNLYVGNLAPTVTEEVLEAEFGKYGEINSVKIMWPRSEEERARKRNCGFVSFYERRNADDARINLDNKELDGQPMIVGWGKAVKIQPRERNSGVLPPSSAMPFSVPATPLVSTAKQDSCCKRIITVEIPSGEVKQRVDRLAQYVATDGFQFENAVRMREANNKKYSFLFEPQSATALYYRWRVFSFAMGDDKHTWHEKPFQMTDDGPVWMPPEVPSRGHVKRSYESTSQFSRRSDKSPKSYKYRRNRSKSQSFSRSRSPSSSPRNQRLRRKIPHRPRSSSFSSDDNRIDTRSRRRRSRSRNRGRRSRSSSFEVLGSRKRRRRSCSRSYGHGRRSDGSRHKQNKQNDSRSGRERGFMEVKEKLMTGQQIARARDMERGRERNRLSNEDYDEFKHLLSELTLERESVKRTMGFALDKSEAAVELVYIILESFKSASTSSVTLVGLLYVTSDILHNSSAAVKNASLFRTTFQECLPEIMNTLRVVHKNIIGRMSANAMREKVINVLSAWESWSLFPPAVLLGLHATFLRKVDEDEYLASRGVDVERIEEIDLERLRKTCRQSGIIATGDAKQLVARLQWLKEFTSPATCTDIGQIAAMKKPSTQVIHEATISSEPRGHTNSATGRKVREGEKENGEPIEDNLDGDPIDGEPTDSSRIHEEALDGEPLDGEPLDGEPLDGEPLDGEPLDGEPLDGEPLDGEPLDGEPLDGEPLDGEPLDNELLDEDAGLGAPLKGEDLDGAPIDEDLDGDLI</sequence>
<name>A0ACC0WE63_9STRA</name>
<keyword evidence="2" id="KW-1185">Reference proteome</keyword>
<dbReference type="EMBL" id="CM047581">
    <property type="protein sequence ID" value="KAI9916218.1"/>
    <property type="molecule type" value="Genomic_DNA"/>
</dbReference>